<dbReference type="EMBL" id="UINC01002870">
    <property type="protein sequence ID" value="SVA01109.1"/>
    <property type="molecule type" value="Genomic_DNA"/>
</dbReference>
<dbReference type="AntiFam" id="ANF00015">
    <property type="entry name" value="tRNA translation"/>
</dbReference>
<gene>
    <name evidence="1" type="ORF">METZ01_LOCUS53963</name>
</gene>
<proteinExistence type="predicted"/>
<name>A0A381SC92_9ZZZZ</name>
<reference evidence="1" key="1">
    <citation type="submission" date="2018-05" db="EMBL/GenBank/DDBJ databases">
        <authorList>
            <person name="Lanie J.A."/>
            <person name="Ng W.-L."/>
            <person name="Kazmierczak K.M."/>
            <person name="Andrzejewski T.M."/>
            <person name="Davidsen T.M."/>
            <person name="Wayne K.J."/>
            <person name="Tettelin H."/>
            <person name="Glass J.I."/>
            <person name="Rusch D."/>
            <person name="Podicherti R."/>
            <person name="Tsui H.-C.T."/>
            <person name="Winkler M.E."/>
        </authorList>
    </citation>
    <scope>NUCLEOTIDE SEQUENCE</scope>
</reference>
<accession>A0A381SC92</accession>
<organism evidence="1">
    <name type="scientific">marine metagenome</name>
    <dbReference type="NCBI Taxonomy" id="408172"/>
    <lineage>
        <taxon>unclassified sequences</taxon>
        <taxon>metagenomes</taxon>
        <taxon>ecological metagenomes</taxon>
    </lineage>
</organism>
<sequence>MTYRHKEIYETNAHLYTKRSIKTDYTVVIVDVLGEMAEWLKAPVSKTGICICISRVRIPLSPPNIIRIGESPPDTDKLINYNDLLPRRGARAV</sequence>
<dbReference type="AlphaFoldDB" id="A0A381SC92"/>
<evidence type="ECO:0000313" key="1">
    <source>
        <dbReference type="EMBL" id="SVA01109.1"/>
    </source>
</evidence>
<protein>
    <submittedName>
        <fullName evidence="1">Uncharacterized protein</fullName>
    </submittedName>
</protein>